<comment type="subcellular location">
    <subcellularLocation>
        <location evidence="1">Nucleus</location>
    </subcellularLocation>
</comment>
<keyword evidence="5" id="KW-0805">Transcription regulation</keyword>
<dbReference type="Gramene" id="OE9A003284T1">
    <property type="protein sequence ID" value="OE9A003284C1"/>
    <property type="gene ID" value="OE9A003284"/>
</dbReference>
<sequence length="197" mass="22176">MNSSYFLLQPRLEMEINPSTSLQNSSQIIWVDDEQLGQQGHVVKSYRCTFCKKGFSNAQALGGHMNIHRKDRAKLKEFTSDQNLLSLNIKSKDPTVDDDSPQENSSKLASTFPNIREDDDQRSCSLEVDHIIIPPGKDGFNDLLKLPLFAETPSLSSEQEGHGEVMKFCHGHGISQTDEVDLELRLGPEPYEELKKS</sequence>
<keyword evidence="4" id="KW-0862">Zinc</keyword>
<proteinExistence type="predicted"/>
<keyword evidence="2" id="KW-0479">Metal-binding</keyword>
<dbReference type="EMBL" id="CACTIH010002015">
    <property type="protein sequence ID" value="CAA2971483.1"/>
    <property type="molecule type" value="Genomic_DNA"/>
</dbReference>
<feature type="compositionally biased region" description="Polar residues" evidence="9">
    <location>
        <begin position="102"/>
        <end position="113"/>
    </location>
</feature>
<keyword evidence="12" id="KW-1185">Reference proteome</keyword>
<dbReference type="SMART" id="SM00355">
    <property type="entry name" value="ZnF_C2H2"/>
    <property type="match status" value="1"/>
</dbReference>
<evidence type="ECO:0000256" key="8">
    <source>
        <dbReference type="PROSITE-ProRule" id="PRU00042"/>
    </source>
</evidence>
<dbReference type="PROSITE" id="PS50157">
    <property type="entry name" value="ZINC_FINGER_C2H2_2"/>
    <property type="match status" value="1"/>
</dbReference>
<keyword evidence="3 8" id="KW-0863">Zinc-finger</keyword>
<keyword evidence="6" id="KW-0804">Transcription</keyword>
<dbReference type="GO" id="GO:0005634">
    <property type="term" value="C:nucleus"/>
    <property type="evidence" value="ECO:0007669"/>
    <property type="project" value="UniProtKB-SubCell"/>
</dbReference>
<dbReference type="PANTHER" id="PTHR45801">
    <property type="entry name" value="OS07G0101800 PROTEIN"/>
    <property type="match status" value="1"/>
</dbReference>
<name>A0A8S0R082_OLEEU</name>
<feature type="domain" description="C2H2-type" evidence="10">
    <location>
        <begin position="46"/>
        <end position="73"/>
    </location>
</feature>
<evidence type="ECO:0000256" key="9">
    <source>
        <dbReference type="SAM" id="MobiDB-lite"/>
    </source>
</evidence>
<evidence type="ECO:0000313" key="11">
    <source>
        <dbReference type="EMBL" id="CAA2971483.1"/>
    </source>
</evidence>
<evidence type="ECO:0000256" key="1">
    <source>
        <dbReference type="ARBA" id="ARBA00004123"/>
    </source>
</evidence>
<reference evidence="11 12" key="1">
    <citation type="submission" date="2019-12" db="EMBL/GenBank/DDBJ databases">
        <authorList>
            <person name="Alioto T."/>
            <person name="Alioto T."/>
            <person name="Gomez Garrido J."/>
        </authorList>
    </citation>
    <scope>NUCLEOTIDE SEQUENCE [LARGE SCALE GENOMIC DNA]</scope>
</reference>
<accession>A0A8S0R082</accession>
<dbReference type="PANTHER" id="PTHR45801:SF108">
    <property type="entry name" value="VEGETATIVE CELL WALL PROTEIN GP1-LIKE"/>
    <property type="match status" value="1"/>
</dbReference>
<organism evidence="11 12">
    <name type="scientific">Olea europaea subsp. europaea</name>
    <dbReference type="NCBI Taxonomy" id="158383"/>
    <lineage>
        <taxon>Eukaryota</taxon>
        <taxon>Viridiplantae</taxon>
        <taxon>Streptophyta</taxon>
        <taxon>Embryophyta</taxon>
        <taxon>Tracheophyta</taxon>
        <taxon>Spermatophyta</taxon>
        <taxon>Magnoliopsida</taxon>
        <taxon>eudicotyledons</taxon>
        <taxon>Gunneridae</taxon>
        <taxon>Pentapetalae</taxon>
        <taxon>asterids</taxon>
        <taxon>lamiids</taxon>
        <taxon>Lamiales</taxon>
        <taxon>Oleaceae</taxon>
        <taxon>Oleeae</taxon>
        <taxon>Olea</taxon>
    </lineage>
</organism>
<dbReference type="SUPFAM" id="SSF57667">
    <property type="entry name" value="beta-beta-alpha zinc fingers"/>
    <property type="match status" value="1"/>
</dbReference>
<feature type="region of interest" description="Disordered" evidence="9">
    <location>
        <begin position="89"/>
        <end position="120"/>
    </location>
</feature>
<evidence type="ECO:0000256" key="4">
    <source>
        <dbReference type="ARBA" id="ARBA00022833"/>
    </source>
</evidence>
<dbReference type="Proteomes" id="UP000594638">
    <property type="component" value="Unassembled WGS sequence"/>
</dbReference>
<dbReference type="OrthoDB" id="780709at2759"/>
<dbReference type="Pfam" id="PF13912">
    <property type="entry name" value="zf-C2H2_6"/>
    <property type="match status" value="1"/>
</dbReference>
<dbReference type="GO" id="GO:0008270">
    <property type="term" value="F:zinc ion binding"/>
    <property type="evidence" value="ECO:0007669"/>
    <property type="project" value="UniProtKB-KW"/>
</dbReference>
<evidence type="ECO:0000256" key="5">
    <source>
        <dbReference type="ARBA" id="ARBA00023015"/>
    </source>
</evidence>
<gene>
    <name evidence="11" type="ORF">OLEA9_A003284</name>
</gene>
<protein>
    <submittedName>
        <fullName evidence="11">Transcriptional regulator TAC1-like</fullName>
    </submittedName>
</protein>
<dbReference type="AlphaFoldDB" id="A0A8S0R082"/>
<comment type="caution">
    <text evidence="11">The sequence shown here is derived from an EMBL/GenBank/DDBJ whole genome shotgun (WGS) entry which is preliminary data.</text>
</comment>
<keyword evidence="7" id="KW-0539">Nucleus</keyword>
<dbReference type="Gene3D" id="3.30.160.60">
    <property type="entry name" value="Classic Zinc Finger"/>
    <property type="match status" value="1"/>
</dbReference>
<evidence type="ECO:0000256" key="6">
    <source>
        <dbReference type="ARBA" id="ARBA00023163"/>
    </source>
</evidence>
<evidence type="ECO:0000256" key="3">
    <source>
        <dbReference type="ARBA" id="ARBA00022771"/>
    </source>
</evidence>
<dbReference type="InterPro" id="IPR036236">
    <property type="entry name" value="Znf_C2H2_sf"/>
</dbReference>
<dbReference type="InterPro" id="IPR052426">
    <property type="entry name" value="Plant_dev_regulator"/>
</dbReference>
<evidence type="ECO:0000256" key="2">
    <source>
        <dbReference type="ARBA" id="ARBA00022723"/>
    </source>
</evidence>
<evidence type="ECO:0000259" key="10">
    <source>
        <dbReference type="PROSITE" id="PS50157"/>
    </source>
</evidence>
<dbReference type="PROSITE" id="PS00028">
    <property type="entry name" value="ZINC_FINGER_C2H2_1"/>
    <property type="match status" value="1"/>
</dbReference>
<evidence type="ECO:0000256" key="7">
    <source>
        <dbReference type="ARBA" id="ARBA00023242"/>
    </source>
</evidence>
<evidence type="ECO:0000313" key="12">
    <source>
        <dbReference type="Proteomes" id="UP000594638"/>
    </source>
</evidence>
<dbReference type="InterPro" id="IPR013087">
    <property type="entry name" value="Znf_C2H2_type"/>
</dbReference>